<organism evidence="1 2">
    <name type="scientific">Triparma columacea</name>
    <dbReference type="NCBI Taxonomy" id="722753"/>
    <lineage>
        <taxon>Eukaryota</taxon>
        <taxon>Sar</taxon>
        <taxon>Stramenopiles</taxon>
        <taxon>Ochrophyta</taxon>
        <taxon>Bolidophyceae</taxon>
        <taxon>Parmales</taxon>
        <taxon>Triparmaceae</taxon>
        <taxon>Triparma</taxon>
    </lineage>
</organism>
<sequence length="445" mass="48288">MGSSCDELNWDIKECPSPTYGLGYDDGTWETLGGSSTVPGSMDRWVEVNDIMLRLGLPIFIEGDLSKVEWGRFLRDVGGLVKAVVRDGYNPFEDMGNVVKRMGGGKKTNLASTFQVLYVGLTPTGPGSVLKTVAPALFGLLSSMEMLGSQRDEGGRKIHGVHYVEGGFGTIVDGIVNLLLSRGVLFRPGVKVSKIEPRKDGGRGAEVDGEAFDAVVCNVDVAGALENRLVRTRENTRRQNEEGIVMSPSVLQFHWILEGEEAKRKLRAHNVFLSDDEVGSWDAVRAGDKSVSRNLQNSGLRPPPFNFYVHNPGCGDDTACVGGGTVLMALIPIACGTKVTEEEVNKWEGWVKERVERRTGPIRVIYSKCTTPEGWEDKYGLKGGAVFGASHGLLQLGPTRQGCEVEGLRGAFWVGASKRPGNGVPLVMIGAEKTAREVMKFLDRS</sequence>
<comment type="caution">
    <text evidence="1">The sequence shown here is derived from an EMBL/GenBank/DDBJ whole genome shotgun (WGS) entry which is preliminary data.</text>
</comment>
<dbReference type="OrthoDB" id="7777654at2759"/>
<evidence type="ECO:0000313" key="2">
    <source>
        <dbReference type="Proteomes" id="UP001165065"/>
    </source>
</evidence>
<proteinExistence type="predicted"/>
<keyword evidence="2" id="KW-1185">Reference proteome</keyword>
<protein>
    <recommendedName>
        <fullName evidence="3">Phytoene desaturase</fullName>
    </recommendedName>
</protein>
<reference evidence="2" key="1">
    <citation type="journal article" date="2023" name="Commun. Biol.">
        <title>Genome analysis of Parmales, the sister group of diatoms, reveals the evolutionary specialization of diatoms from phago-mixotrophs to photoautotrophs.</title>
        <authorList>
            <person name="Ban H."/>
            <person name="Sato S."/>
            <person name="Yoshikawa S."/>
            <person name="Yamada K."/>
            <person name="Nakamura Y."/>
            <person name="Ichinomiya M."/>
            <person name="Sato N."/>
            <person name="Blanc-Mathieu R."/>
            <person name="Endo H."/>
            <person name="Kuwata A."/>
            <person name="Ogata H."/>
        </authorList>
    </citation>
    <scope>NUCLEOTIDE SEQUENCE [LARGE SCALE GENOMIC DNA]</scope>
</reference>
<evidence type="ECO:0000313" key="1">
    <source>
        <dbReference type="EMBL" id="GMI38384.1"/>
    </source>
</evidence>
<dbReference type="Gene3D" id="3.50.50.60">
    <property type="entry name" value="FAD/NAD(P)-binding domain"/>
    <property type="match status" value="1"/>
</dbReference>
<dbReference type="InterPro" id="IPR036188">
    <property type="entry name" value="FAD/NAD-bd_sf"/>
</dbReference>
<dbReference type="PANTHER" id="PTHR43734:SF4">
    <property type="entry name" value="AMINE OXIDASE DOMAIN-CONTAINING PROTEIN"/>
    <property type="match status" value="1"/>
</dbReference>
<dbReference type="Proteomes" id="UP001165065">
    <property type="component" value="Unassembled WGS sequence"/>
</dbReference>
<accession>A0A9W7GAX5</accession>
<gene>
    <name evidence="1" type="ORF">TrCOL_g1125</name>
</gene>
<evidence type="ECO:0008006" key="3">
    <source>
        <dbReference type="Google" id="ProtNLM"/>
    </source>
</evidence>
<dbReference type="EMBL" id="BRYA01000085">
    <property type="protein sequence ID" value="GMI38384.1"/>
    <property type="molecule type" value="Genomic_DNA"/>
</dbReference>
<name>A0A9W7GAX5_9STRA</name>
<dbReference type="SUPFAM" id="SSF51905">
    <property type="entry name" value="FAD/NAD(P)-binding domain"/>
    <property type="match status" value="1"/>
</dbReference>
<dbReference type="AlphaFoldDB" id="A0A9W7GAX5"/>
<dbReference type="PANTHER" id="PTHR43734">
    <property type="entry name" value="PHYTOENE DESATURASE"/>
    <property type="match status" value="1"/>
</dbReference>